<dbReference type="Proteomes" id="UP000316621">
    <property type="component" value="Chromosome 8"/>
</dbReference>
<name>A0A4Y7KQ24_PAPSO</name>
<feature type="compositionally biased region" description="Polar residues" evidence="1">
    <location>
        <begin position="51"/>
        <end position="60"/>
    </location>
</feature>
<evidence type="ECO:0000256" key="1">
    <source>
        <dbReference type="SAM" id="MobiDB-lite"/>
    </source>
</evidence>
<dbReference type="Gramene" id="RZC74228">
    <property type="protein sequence ID" value="RZC74228"/>
    <property type="gene ID" value="C5167_049715"/>
</dbReference>
<feature type="region of interest" description="Disordered" evidence="1">
    <location>
        <begin position="20"/>
        <end position="76"/>
    </location>
</feature>
<keyword evidence="3" id="KW-1185">Reference proteome</keyword>
<protein>
    <submittedName>
        <fullName evidence="2">Uncharacterized protein</fullName>
    </submittedName>
</protein>
<evidence type="ECO:0000313" key="2">
    <source>
        <dbReference type="EMBL" id="RZC74228.1"/>
    </source>
</evidence>
<reference evidence="2 3" key="1">
    <citation type="journal article" date="2018" name="Science">
        <title>The opium poppy genome and morphinan production.</title>
        <authorList>
            <person name="Guo L."/>
            <person name="Winzer T."/>
            <person name="Yang X."/>
            <person name="Li Y."/>
            <person name="Ning Z."/>
            <person name="He Z."/>
            <person name="Teodor R."/>
            <person name="Lu Y."/>
            <person name="Bowser T.A."/>
            <person name="Graham I.A."/>
            <person name="Ye K."/>
        </authorList>
    </citation>
    <scope>NUCLEOTIDE SEQUENCE [LARGE SCALE GENOMIC DNA]</scope>
    <source>
        <strain evidence="3">cv. HN1</strain>
        <tissue evidence="2">Leaves</tissue>
    </source>
</reference>
<proteinExistence type="predicted"/>
<evidence type="ECO:0000313" key="3">
    <source>
        <dbReference type="Proteomes" id="UP000316621"/>
    </source>
</evidence>
<accession>A0A4Y7KQ24</accession>
<sequence length="76" mass="8176">MASIQIGTFATASSLGVKPSTLRRTIQNRTIRAAVKKPTSPPTEKGKKPPQKNSLSIKSESLTRKAENNANNKATQ</sequence>
<dbReference type="EMBL" id="CM010722">
    <property type="protein sequence ID" value="RZC74228.1"/>
    <property type="molecule type" value="Genomic_DNA"/>
</dbReference>
<dbReference type="AlphaFoldDB" id="A0A4Y7KQ24"/>
<gene>
    <name evidence="2" type="ORF">C5167_049715</name>
</gene>
<organism evidence="2 3">
    <name type="scientific">Papaver somniferum</name>
    <name type="common">Opium poppy</name>
    <dbReference type="NCBI Taxonomy" id="3469"/>
    <lineage>
        <taxon>Eukaryota</taxon>
        <taxon>Viridiplantae</taxon>
        <taxon>Streptophyta</taxon>
        <taxon>Embryophyta</taxon>
        <taxon>Tracheophyta</taxon>
        <taxon>Spermatophyta</taxon>
        <taxon>Magnoliopsida</taxon>
        <taxon>Ranunculales</taxon>
        <taxon>Papaveraceae</taxon>
        <taxon>Papaveroideae</taxon>
        <taxon>Papaver</taxon>
    </lineage>
</organism>